<sequence length="177" mass="20561">MKINVFVSNLAKYNDGELTGQWTTLPVDDVNKDILDELDLGGDSKQGYHDEWFISDYEAPFKISEYDSIYTLNNLAKALENYDTIEEVFNSLDSQSKQNLYLPDYMTESLEDLIQELGIDPVEAARATYFGKIQSWDDDYFFINEVGNFESMSEHQYQEMLNNHASEIIDQFKEENL</sequence>
<evidence type="ECO:0000313" key="1">
    <source>
        <dbReference type="EMBL" id="TGB09071.1"/>
    </source>
</evidence>
<name>A0AAX2SR42_LIMRT</name>
<dbReference type="InterPro" id="IPR009899">
    <property type="entry name" value="ArdA"/>
</dbReference>
<reference evidence="1" key="1">
    <citation type="journal article" date="2019" name="Cell Metab.">
        <title>Nutrient sensing in CD11c cells alters the gut microbiome to regulate food intake and body mass.</title>
        <authorList>
            <person name="Chagwedera N.D."/>
            <person name="Ang Q.Y."/>
            <person name="Bisanz J.E."/>
            <person name="Leong Y.A."/>
            <person name="Ganeshan K."/>
            <person name="Cai J."/>
            <person name="Patterson A.D."/>
            <person name="Turnbaugh P.J."/>
            <person name="Chawla A."/>
        </authorList>
    </citation>
    <scope>NUCLEOTIDE SEQUENCE</scope>
    <source>
        <strain evidence="1">I8-5</strain>
    </source>
</reference>
<dbReference type="RefSeq" id="WP_135350321.1">
    <property type="nucleotide sequence ID" value="NZ_SRKR01000031.1"/>
</dbReference>
<dbReference type="Pfam" id="PF07275">
    <property type="entry name" value="ArdA"/>
    <property type="match status" value="1"/>
</dbReference>
<dbReference type="AlphaFoldDB" id="A0AAX2SR42"/>
<protein>
    <recommendedName>
        <fullName evidence="3">Antirestriction protein ArdA</fullName>
    </recommendedName>
</protein>
<gene>
    <name evidence="1" type="ORF">E5F87_10735</name>
</gene>
<dbReference type="Proteomes" id="UP000297521">
    <property type="component" value="Unassembled WGS sequence"/>
</dbReference>
<evidence type="ECO:0008006" key="3">
    <source>
        <dbReference type="Google" id="ProtNLM"/>
    </source>
</evidence>
<reference evidence="1" key="2">
    <citation type="submission" date="2019-04" db="EMBL/GenBank/DDBJ databases">
        <authorList>
            <person name="Bisanz J.E."/>
            <person name="Chagwedera N.D."/>
            <person name="Chawla A."/>
            <person name="Turnbaugh P.J."/>
        </authorList>
    </citation>
    <scope>NUCLEOTIDE SEQUENCE</scope>
    <source>
        <strain evidence="1">I8-5</strain>
    </source>
</reference>
<proteinExistence type="predicted"/>
<dbReference type="Gene3D" id="3.10.20.480">
    <property type="entry name" value="Antirestriction protein ArdA, domain 1"/>
    <property type="match status" value="1"/>
</dbReference>
<organism evidence="1 2">
    <name type="scientific">Limosilactobacillus reuteri</name>
    <name type="common">Lactobacillus reuteri</name>
    <dbReference type="NCBI Taxonomy" id="1598"/>
    <lineage>
        <taxon>Bacteria</taxon>
        <taxon>Bacillati</taxon>
        <taxon>Bacillota</taxon>
        <taxon>Bacilli</taxon>
        <taxon>Lactobacillales</taxon>
        <taxon>Lactobacillaceae</taxon>
        <taxon>Limosilactobacillus</taxon>
    </lineage>
</organism>
<dbReference type="InterPro" id="IPR041895">
    <property type="entry name" value="ArdA_dom1"/>
</dbReference>
<accession>A0AAX2SR42</accession>
<dbReference type="EMBL" id="SRKR01000031">
    <property type="protein sequence ID" value="TGB09071.1"/>
    <property type="molecule type" value="Genomic_DNA"/>
</dbReference>
<comment type="caution">
    <text evidence="1">The sequence shown here is derived from an EMBL/GenBank/DDBJ whole genome shotgun (WGS) entry which is preliminary data.</text>
</comment>
<evidence type="ECO:0000313" key="2">
    <source>
        <dbReference type="Proteomes" id="UP000297521"/>
    </source>
</evidence>